<dbReference type="KEGG" id="srn:A4G23_03196"/>
<dbReference type="STRING" id="285473.A4G23_03196"/>
<evidence type="ECO:0000256" key="1">
    <source>
        <dbReference type="SAM" id="MobiDB-lite"/>
    </source>
</evidence>
<dbReference type="Proteomes" id="UP000095349">
    <property type="component" value="Chromosome"/>
</dbReference>
<keyword evidence="5" id="KW-1185">Reference proteome</keyword>
<organism evidence="4 5">
    <name type="scientific">Streptomyces rubrolavendulae</name>
    <dbReference type="NCBI Taxonomy" id="285473"/>
    <lineage>
        <taxon>Bacteria</taxon>
        <taxon>Bacillati</taxon>
        <taxon>Actinomycetota</taxon>
        <taxon>Actinomycetes</taxon>
        <taxon>Kitasatosporales</taxon>
        <taxon>Streptomycetaceae</taxon>
        <taxon>Streptomyces</taxon>
    </lineage>
</organism>
<proteinExistence type="predicted"/>
<protein>
    <recommendedName>
        <fullName evidence="3">DUF4232 domain-containing protein</fullName>
    </recommendedName>
</protein>
<dbReference type="PROSITE" id="PS51257">
    <property type="entry name" value="PROKAR_LIPOPROTEIN"/>
    <property type="match status" value="1"/>
</dbReference>
<gene>
    <name evidence="4" type="ORF">A4G23_03196</name>
</gene>
<accession>A0A1D8G4F2</accession>
<feature type="chain" id="PRO_5038747977" description="DUF4232 domain-containing protein" evidence="2">
    <location>
        <begin position="27"/>
        <end position="256"/>
    </location>
</feature>
<name>A0A1D8G4F2_9ACTN</name>
<dbReference type="InterPro" id="IPR025326">
    <property type="entry name" value="DUF4232"/>
</dbReference>
<feature type="domain" description="DUF4232" evidence="3">
    <location>
        <begin position="119"/>
        <end position="247"/>
    </location>
</feature>
<feature type="region of interest" description="Disordered" evidence="1">
    <location>
        <begin position="46"/>
        <end position="107"/>
    </location>
</feature>
<evidence type="ECO:0000259" key="3">
    <source>
        <dbReference type="Pfam" id="PF14016"/>
    </source>
</evidence>
<feature type="signal peptide" evidence="2">
    <location>
        <begin position="1"/>
        <end position="26"/>
    </location>
</feature>
<dbReference type="GeneID" id="33067090"/>
<keyword evidence="2" id="KW-0732">Signal</keyword>
<dbReference type="Pfam" id="PF14016">
    <property type="entry name" value="DUF4232"/>
    <property type="match status" value="1"/>
</dbReference>
<dbReference type="EMBL" id="CP017316">
    <property type="protein sequence ID" value="AOT60325.1"/>
    <property type="molecule type" value="Genomic_DNA"/>
</dbReference>
<dbReference type="OrthoDB" id="3854042at2"/>
<evidence type="ECO:0000313" key="5">
    <source>
        <dbReference type="Proteomes" id="UP000095349"/>
    </source>
</evidence>
<dbReference type="AlphaFoldDB" id="A0A1D8G4F2"/>
<dbReference type="RefSeq" id="WP_069977502.1">
    <property type="nucleotide sequence ID" value="NZ_CP017316.1"/>
</dbReference>
<reference evidence="4 5" key="1">
    <citation type="submission" date="2016-09" db="EMBL/GenBank/DDBJ databases">
        <title>Streptomyces rubrolavendulae MJM4426 Genome sequencing and assembly.</title>
        <authorList>
            <person name="Kim J.-G."/>
        </authorList>
    </citation>
    <scope>NUCLEOTIDE SEQUENCE [LARGE SCALE GENOMIC DNA]</scope>
    <source>
        <strain evidence="4 5">MJM4426</strain>
    </source>
</reference>
<dbReference type="PATRIC" id="fig|285473.5.peg.3334"/>
<evidence type="ECO:0000313" key="4">
    <source>
        <dbReference type="EMBL" id="AOT60325.1"/>
    </source>
</evidence>
<sequence>MRTFRTRTTAAAATAFLAALSLTACQNGGSDAGAASGTPAVTASTAPVGAATQADAKATPEAGTAGTGDTTGSGTPRPRHTSLNDDGTGTSTGTGTGTGDKAKPAAKDKAAAPASFVTCTSANTKVTVTRPTRPINHLLITAQNTGSRTCLAYAAPLLRFDDEQAAPGFVEGSRPQAVVTLAPGEAAYASVILSGERAPEEANGRVTKRLGVLFAARDASGSVGAPATVKLPAGTYKTDDAAVTYWQSSLEDALTF</sequence>
<evidence type="ECO:0000256" key="2">
    <source>
        <dbReference type="SAM" id="SignalP"/>
    </source>
</evidence>